<accession>A0A8S3JEW2</accession>
<protein>
    <submittedName>
        <fullName evidence="2">Uncharacterized protein</fullName>
    </submittedName>
</protein>
<dbReference type="PANTHER" id="PTHR46830">
    <property type="entry name" value="TRANSFERASE, PUTATIVE-RELATED"/>
    <property type="match status" value="1"/>
</dbReference>
<gene>
    <name evidence="2" type="ORF">SMN809_LOCUS80475</name>
</gene>
<reference evidence="2" key="1">
    <citation type="submission" date="2021-02" db="EMBL/GenBank/DDBJ databases">
        <authorList>
            <person name="Nowell W R."/>
        </authorList>
    </citation>
    <scope>NUCLEOTIDE SEQUENCE</scope>
</reference>
<evidence type="ECO:0000313" key="2">
    <source>
        <dbReference type="EMBL" id="CAF5217426.1"/>
    </source>
</evidence>
<evidence type="ECO:0000313" key="3">
    <source>
        <dbReference type="Proteomes" id="UP000676336"/>
    </source>
</evidence>
<dbReference type="Proteomes" id="UP000676336">
    <property type="component" value="Unassembled WGS sequence"/>
</dbReference>
<organism evidence="2 3">
    <name type="scientific">Rotaria magnacalcarata</name>
    <dbReference type="NCBI Taxonomy" id="392030"/>
    <lineage>
        <taxon>Eukaryota</taxon>
        <taxon>Metazoa</taxon>
        <taxon>Spiralia</taxon>
        <taxon>Gnathifera</taxon>
        <taxon>Rotifera</taxon>
        <taxon>Eurotatoria</taxon>
        <taxon>Bdelloidea</taxon>
        <taxon>Philodinida</taxon>
        <taxon>Philodinidae</taxon>
        <taxon>Rotaria</taxon>
    </lineage>
</organism>
<name>A0A8S3JEW2_9BILA</name>
<proteinExistence type="predicted"/>
<comment type="caution">
    <text evidence="2">The sequence shown here is derived from an EMBL/GenBank/DDBJ whole genome shotgun (WGS) entry which is preliminary data.</text>
</comment>
<sequence>EIAKDENDTERENELRKQLTEMEERASELDRKRSENISVMAFRCKNNNCEDCQRIISKDESIGSYAIPNIVHFITSQGDASEAVLKKFGPRLGYRRMERAPDEFQLINYLVLLSARNQIKPDQLYVHYSFEPTGYWWTKA</sequence>
<dbReference type="EMBL" id="CAJOBI010345431">
    <property type="protein sequence ID" value="CAF5217426.1"/>
    <property type="molecule type" value="Genomic_DNA"/>
</dbReference>
<dbReference type="AlphaFoldDB" id="A0A8S3JEW2"/>
<feature type="non-terminal residue" evidence="2">
    <location>
        <position position="140"/>
    </location>
</feature>
<feature type="region of interest" description="Disordered" evidence="1">
    <location>
        <begin position="1"/>
        <end position="30"/>
    </location>
</feature>
<evidence type="ECO:0000256" key="1">
    <source>
        <dbReference type="SAM" id="MobiDB-lite"/>
    </source>
</evidence>
<dbReference type="PANTHER" id="PTHR46830:SF2">
    <property type="entry name" value="ALPHA-1,4-N-ACETYLGLUCOSAMINYLTRANSFERASE"/>
    <property type="match status" value="1"/>
</dbReference>
<feature type="non-terminal residue" evidence="2">
    <location>
        <position position="1"/>
    </location>
</feature>